<proteinExistence type="inferred from homology"/>
<keyword evidence="4" id="KW-0175">Coiled coil</keyword>
<sequence length="373" mass="43464">MSEVVFKDIKLNDIFILKRGKVISKEYIKNFKGQYPVYSTQIDQPLGYITDNMYEGKFLIWNTDGLAGYIRIINGKFSITNIVGIMSFKEEFSHQNISLEYIKYHLEPIFRKNIKGRMGEKGKNEYSKLNSTMIKELDIKLPFPINDEGEIDLETQKVIANKYEKIMAMKELLKEKKNEIEALSISFLEDSDCKAMKITELFTPKLGDGKYTQKYCLQNSGEYPLYSGNTTQKFSLINKYNYEGEYLTWAKDGLAGYLMYHNEKFAITNHRGILIPTDQGQKINLKYIKIILEPIFRRNIKGRLGIEGKNEYTTLSKDMINKLQEKILIPIREDGSFDLEKQVEIASKHERLMEIKEKIVNQLNELLSKEIEI</sequence>
<keyword evidence="6" id="KW-0255">Endonuclease</keyword>
<evidence type="ECO:0000259" key="5">
    <source>
        <dbReference type="Pfam" id="PF01420"/>
    </source>
</evidence>
<accession>A0ABZ2MNT2</accession>
<comment type="similarity">
    <text evidence="1">Belongs to the type-I restriction system S methylase family.</text>
</comment>
<dbReference type="GO" id="GO:0004519">
    <property type="term" value="F:endonuclease activity"/>
    <property type="evidence" value="ECO:0007669"/>
    <property type="project" value="UniProtKB-KW"/>
</dbReference>
<gene>
    <name evidence="6" type="ORF">WCV66_17420</name>
</gene>
<dbReference type="GO" id="GO:0016787">
    <property type="term" value="F:hydrolase activity"/>
    <property type="evidence" value="ECO:0007669"/>
    <property type="project" value="UniProtKB-KW"/>
</dbReference>
<evidence type="ECO:0000256" key="1">
    <source>
        <dbReference type="ARBA" id="ARBA00010923"/>
    </source>
</evidence>
<feature type="domain" description="Type I restriction modification DNA specificity" evidence="5">
    <location>
        <begin position="6"/>
        <end position="182"/>
    </location>
</feature>
<dbReference type="RefSeq" id="WP_338786291.1">
    <property type="nucleotide sequence ID" value="NZ_CP147403.1"/>
</dbReference>
<keyword evidence="6" id="KW-0540">Nuclease</keyword>
<evidence type="ECO:0000313" key="7">
    <source>
        <dbReference type="Proteomes" id="UP001368328"/>
    </source>
</evidence>
<dbReference type="InterPro" id="IPR044946">
    <property type="entry name" value="Restrct_endonuc_typeI_TRD_sf"/>
</dbReference>
<keyword evidence="2" id="KW-0680">Restriction system</keyword>
<evidence type="ECO:0000256" key="4">
    <source>
        <dbReference type="SAM" id="Coils"/>
    </source>
</evidence>
<evidence type="ECO:0000256" key="2">
    <source>
        <dbReference type="ARBA" id="ARBA00022747"/>
    </source>
</evidence>
<organism evidence="6 7">
    <name type="scientific">Metabacillus rhizosphaerae</name>
    <dbReference type="NCBI Taxonomy" id="3117747"/>
    <lineage>
        <taxon>Bacteria</taxon>
        <taxon>Bacillati</taxon>
        <taxon>Bacillota</taxon>
        <taxon>Bacilli</taxon>
        <taxon>Bacillales</taxon>
        <taxon>Bacillaceae</taxon>
        <taxon>Metabacillus</taxon>
    </lineage>
</organism>
<evidence type="ECO:0000313" key="6">
    <source>
        <dbReference type="EMBL" id="WXB87019.1"/>
    </source>
</evidence>
<dbReference type="EC" id="3.1.21.-" evidence="6"/>
<keyword evidence="3" id="KW-0238">DNA-binding</keyword>
<feature type="coiled-coil region" evidence="4">
    <location>
        <begin position="159"/>
        <end position="186"/>
    </location>
</feature>
<feature type="domain" description="Type I restriction modification DNA specificity" evidence="5">
    <location>
        <begin position="192"/>
        <end position="364"/>
    </location>
</feature>
<keyword evidence="7" id="KW-1185">Reference proteome</keyword>
<dbReference type="Proteomes" id="UP001368328">
    <property type="component" value="Chromosome"/>
</dbReference>
<evidence type="ECO:0000256" key="3">
    <source>
        <dbReference type="ARBA" id="ARBA00023125"/>
    </source>
</evidence>
<reference evidence="6 7" key="1">
    <citation type="submission" date="2024-02" db="EMBL/GenBank/DDBJ databases">
        <title>Seven novel Bacillus-like species.</title>
        <authorList>
            <person name="Liu G."/>
        </authorList>
    </citation>
    <scope>NUCLEOTIDE SEQUENCE [LARGE SCALE GENOMIC DNA]</scope>
    <source>
        <strain evidence="6 7">FJAT-53654</strain>
    </source>
</reference>
<dbReference type="SUPFAM" id="SSF116734">
    <property type="entry name" value="DNA methylase specificity domain"/>
    <property type="match status" value="2"/>
</dbReference>
<dbReference type="Pfam" id="PF01420">
    <property type="entry name" value="Methylase_S"/>
    <property type="match status" value="2"/>
</dbReference>
<name>A0ABZ2MNT2_9BACI</name>
<dbReference type="Gene3D" id="3.90.220.20">
    <property type="entry name" value="DNA methylase specificity domains"/>
    <property type="match status" value="2"/>
</dbReference>
<dbReference type="InterPro" id="IPR000055">
    <property type="entry name" value="Restrct_endonuc_typeI_TRD"/>
</dbReference>
<dbReference type="EMBL" id="CP147403">
    <property type="protein sequence ID" value="WXB87019.1"/>
    <property type="molecule type" value="Genomic_DNA"/>
</dbReference>
<protein>
    <submittedName>
        <fullName evidence="6">Restriction endonuclease subunit S</fullName>
        <ecNumber evidence="6">3.1.21.-</ecNumber>
    </submittedName>
</protein>
<keyword evidence="6" id="KW-0378">Hydrolase</keyword>